<dbReference type="Proteomes" id="UP001498398">
    <property type="component" value="Unassembled WGS sequence"/>
</dbReference>
<organism evidence="3 4">
    <name type="scientific">Marasmiellus scandens</name>
    <dbReference type="NCBI Taxonomy" id="2682957"/>
    <lineage>
        <taxon>Eukaryota</taxon>
        <taxon>Fungi</taxon>
        <taxon>Dikarya</taxon>
        <taxon>Basidiomycota</taxon>
        <taxon>Agaricomycotina</taxon>
        <taxon>Agaricomycetes</taxon>
        <taxon>Agaricomycetidae</taxon>
        <taxon>Agaricales</taxon>
        <taxon>Marasmiineae</taxon>
        <taxon>Omphalotaceae</taxon>
        <taxon>Marasmiellus</taxon>
    </lineage>
</organism>
<evidence type="ECO:0000256" key="2">
    <source>
        <dbReference type="SAM" id="SignalP"/>
    </source>
</evidence>
<evidence type="ECO:0000256" key="1">
    <source>
        <dbReference type="SAM" id="MobiDB-lite"/>
    </source>
</evidence>
<feature type="compositionally biased region" description="Polar residues" evidence="1">
    <location>
        <begin position="186"/>
        <end position="216"/>
    </location>
</feature>
<feature type="chain" id="PRO_5047207295" evidence="2">
    <location>
        <begin position="24"/>
        <end position="238"/>
    </location>
</feature>
<protein>
    <submittedName>
        <fullName evidence="3">Uncharacterized protein</fullName>
    </submittedName>
</protein>
<proteinExistence type="predicted"/>
<feature type="signal peptide" evidence="2">
    <location>
        <begin position="1"/>
        <end position="23"/>
    </location>
</feature>
<gene>
    <name evidence="3" type="ORF">VKT23_019292</name>
</gene>
<feature type="region of interest" description="Disordered" evidence="1">
    <location>
        <begin position="177"/>
        <end position="216"/>
    </location>
</feature>
<feature type="compositionally biased region" description="Basic and acidic residues" evidence="1">
    <location>
        <begin position="42"/>
        <end position="54"/>
    </location>
</feature>
<evidence type="ECO:0000313" key="3">
    <source>
        <dbReference type="EMBL" id="KAK7436215.1"/>
    </source>
</evidence>
<accession>A0ABR1IRB5</accession>
<comment type="caution">
    <text evidence="3">The sequence shown here is derived from an EMBL/GenBank/DDBJ whole genome shotgun (WGS) entry which is preliminary data.</text>
</comment>
<keyword evidence="4" id="KW-1185">Reference proteome</keyword>
<reference evidence="3 4" key="1">
    <citation type="submission" date="2024-01" db="EMBL/GenBank/DDBJ databases">
        <title>A draft genome for the cacao thread blight pathogen Marasmiellus scandens.</title>
        <authorList>
            <person name="Baruah I.K."/>
            <person name="Leung J."/>
            <person name="Bukari Y."/>
            <person name="Amoako-Attah I."/>
            <person name="Meinhardt L.W."/>
            <person name="Bailey B.A."/>
            <person name="Cohen S.P."/>
        </authorList>
    </citation>
    <scope>NUCLEOTIDE SEQUENCE [LARGE SCALE GENOMIC DNA]</scope>
    <source>
        <strain evidence="3 4">GH-19</strain>
    </source>
</reference>
<feature type="region of interest" description="Disordered" evidence="1">
    <location>
        <begin position="38"/>
        <end position="72"/>
    </location>
</feature>
<name>A0ABR1IRB5_9AGAR</name>
<feature type="compositionally biased region" description="Low complexity" evidence="1">
    <location>
        <begin position="56"/>
        <end position="65"/>
    </location>
</feature>
<evidence type="ECO:0000313" key="4">
    <source>
        <dbReference type="Proteomes" id="UP001498398"/>
    </source>
</evidence>
<sequence>MQISYVFSLVALLVIGLVFPVSASVIESSYPEVSLAIHHKKSPQDPDPAAHENSDTDSTSATVSTRPSNLPPVLSPCDGDACNNTVKAMNECREQGNVDPLCACNDTVISDLVKCESCVMNNNINSDAASTAQQQLNLYIGLCNEAIASAMSTNPGLSTFSSRSVSFSENVNTATLRITTAPLHQPTGTETPPTDSGSNDGNPDASTTPGTQPNSATLSGQRNWFIFIIQFLAFASVY</sequence>
<dbReference type="EMBL" id="JBANRG010000097">
    <property type="protein sequence ID" value="KAK7436215.1"/>
    <property type="molecule type" value="Genomic_DNA"/>
</dbReference>
<keyword evidence="2" id="KW-0732">Signal</keyword>